<dbReference type="Proteomes" id="UP001239426">
    <property type="component" value="Plasmid unnamed2"/>
</dbReference>
<gene>
    <name evidence="2" type="ORF">QLQ87_23480</name>
</gene>
<feature type="transmembrane region" description="Helical" evidence="1">
    <location>
        <begin position="12"/>
        <end position="33"/>
    </location>
</feature>
<dbReference type="AlphaFoldDB" id="A0AAX3W134"/>
<dbReference type="EMBL" id="CP124843">
    <property type="protein sequence ID" value="WHF39148.1"/>
    <property type="molecule type" value="Genomic_DNA"/>
</dbReference>
<protein>
    <submittedName>
        <fullName evidence="2">Uncharacterized protein</fullName>
    </submittedName>
</protein>
<keyword evidence="1" id="KW-1133">Transmembrane helix</keyword>
<keyword evidence="1" id="KW-0472">Membrane</keyword>
<accession>A0AAX3W134</accession>
<geneLocation type="plasmid" evidence="2 3">
    <name>unnamed2</name>
</geneLocation>
<evidence type="ECO:0000256" key="1">
    <source>
        <dbReference type="SAM" id="Phobius"/>
    </source>
</evidence>
<evidence type="ECO:0000313" key="3">
    <source>
        <dbReference type="Proteomes" id="UP001239426"/>
    </source>
</evidence>
<organism evidence="2 3">
    <name type="scientific">Aeromonas salmonicida</name>
    <dbReference type="NCBI Taxonomy" id="645"/>
    <lineage>
        <taxon>Bacteria</taxon>
        <taxon>Pseudomonadati</taxon>
        <taxon>Pseudomonadota</taxon>
        <taxon>Gammaproteobacteria</taxon>
        <taxon>Aeromonadales</taxon>
        <taxon>Aeromonadaceae</taxon>
        <taxon>Aeromonas</taxon>
    </lineage>
</organism>
<name>A0AAX3W134_AERSA</name>
<dbReference type="RefSeq" id="WP_042468970.1">
    <property type="nucleotide sequence ID" value="NZ_CP022171.1"/>
</dbReference>
<proteinExistence type="predicted"/>
<feature type="transmembrane region" description="Helical" evidence="1">
    <location>
        <begin position="53"/>
        <end position="79"/>
    </location>
</feature>
<sequence length="97" mass="11190">MIKKILKIAGMATPFVMHFIIMSVILILVLVNIKYGLEFDLIGTEYGHLVNGVYNIVYFLYFGSVISFAAFYFTYLLIVRWIENKNKIKPSSMDGNR</sequence>
<keyword evidence="2" id="KW-0614">Plasmid</keyword>
<keyword evidence="1" id="KW-0812">Transmembrane</keyword>
<evidence type="ECO:0000313" key="2">
    <source>
        <dbReference type="EMBL" id="WHF39148.1"/>
    </source>
</evidence>
<reference evidence="2" key="1">
    <citation type="submission" date="2023-05" db="EMBL/GenBank/DDBJ databases">
        <title>Aeromonas salmonicida 57, complete genome.</title>
        <authorList>
            <person name="Shao L."/>
        </authorList>
    </citation>
    <scope>NUCLEOTIDE SEQUENCE</scope>
    <source>
        <strain evidence="2">57</strain>
        <plasmid evidence="2">unnamed2</plasmid>
    </source>
</reference>